<evidence type="ECO:0000313" key="2">
    <source>
        <dbReference type="EMBL" id="GAA4945826.1"/>
    </source>
</evidence>
<organism evidence="2 3">
    <name type="scientific">Yinghuangia aomiensis</name>
    <dbReference type="NCBI Taxonomy" id="676205"/>
    <lineage>
        <taxon>Bacteria</taxon>
        <taxon>Bacillati</taxon>
        <taxon>Actinomycetota</taxon>
        <taxon>Actinomycetes</taxon>
        <taxon>Kitasatosporales</taxon>
        <taxon>Streptomycetaceae</taxon>
        <taxon>Yinghuangia</taxon>
    </lineage>
</organism>
<feature type="compositionally biased region" description="Basic residues" evidence="1">
    <location>
        <begin position="154"/>
        <end position="165"/>
    </location>
</feature>
<sequence length="182" mass="18261">MTGPQPALARSVFTSERTWSSYDLASVPVDTPLVAGDRGVGADDVAGRAVVADGEADGGAEELCTAVADAVVGPPPLAGPVADAGNADCTPVPGPPPAACTSAGAAGPLGPGALGPPPAAEDEPPVPDPPTPYRKPTAPRTTASSSAATAIGPNRRRRLRCPRRARWSEDEARVADRLCRAT</sequence>
<evidence type="ECO:0000313" key="3">
    <source>
        <dbReference type="Proteomes" id="UP001500466"/>
    </source>
</evidence>
<proteinExistence type="predicted"/>
<dbReference type="EMBL" id="BAABHS010000001">
    <property type="protein sequence ID" value="GAA4945826.1"/>
    <property type="molecule type" value="Genomic_DNA"/>
</dbReference>
<comment type="caution">
    <text evidence="2">The sequence shown here is derived from an EMBL/GenBank/DDBJ whole genome shotgun (WGS) entry which is preliminary data.</text>
</comment>
<feature type="region of interest" description="Disordered" evidence="1">
    <location>
        <begin position="75"/>
        <end position="182"/>
    </location>
</feature>
<accession>A0ABP9GNM2</accession>
<feature type="compositionally biased region" description="Low complexity" evidence="1">
    <location>
        <begin position="134"/>
        <end position="150"/>
    </location>
</feature>
<reference evidence="3" key="1">
    <citation type="journal article" date="2019" name="Int. J. Syst. Evol. Microbiol.">
        <title>The Global Catalogue of Microorganisms (GCM) 10K type strain sequencing project: providing services to taxonomists for standard genome sequencing and annotation.</title>
        <authorList>
            <consortium name="The Broad Institute Genomics Platform"/>
            <consortium name="The Broad Institute Genome Sequencing Center for Infectious Disease"/>
            <person name="Wu L."/>
            <person name="Ma J."/>
        </authorList>
    </citation>
    <scope>NUCLEOTIDE SEQUENCE [LARGE SCALE GENOMIC DNA]</scope>
    <source>
        <strain evidence="3">JCM 17986</strain>
    </source>
</reference>
<protein>
    <submittedName>
        <fullName evidence="2">Uncharacterized protein</fullName>
    </submittedName>
</protein>
<gene>
    <name evidence="2" type="ORF">GCM10023205_01910</name>
</gene>
<feature type="compositionally biased region" description="Basic and acidic residues" evidence="1">
    <location>
        <begin position="166"/>
        <end position="182"/>
    </location>
</feature>
<name>A0ABP9GNM2_9ACTN</name>
<keyword evidence="3" id="KW-1185">Reference proteome</keyword>
<dbReference type="Proteomes" id="UP001500466">
    <property type="component" value="Unassembled WGS sequence"/>
</dbReference>
<evidence type="ECO:0000256" key="1">
    <source>
        <dbReference type="SAM" id="MobiDB-lite"/>
    </source>
</evidence>